<evidence type="ECO:0000259" key="3">
    <source>
        <dbReference type="Pfam" id="PF00892"/>
    </source>
</evidence>
<feature type="domain" description="EamA" evidence="3">
    <location>
        <begin position="6"/>
        <end position="133"/>
    </location>
</feature>
<dbReference type="RefSeq" id="WP_132012423.1">
    <property type="nucleotide sequence ID" value="NZ_SLUN01000001.1"/>
</dbReference>
<evidence type="ECO:0000256" key="1">
    <source>
        <dbReference type="ARBA" id="ARBA00007362"/>
    </source>
</evidence>
<dbReference type="Gene3D" id="1.10.3730.20">
    <property type="match status" value="1"/>
</dbReference>
<feature type="transmembrane region" description="Helical" evidence="2">
    <location>
        <begin position="62"/>
        <end position="81"/>
    </location>
</feature>
<feature type="transmembrane region" description="Helical" evidence="2">
    <location>
        <begin position="93"/>
        <end position="111"/>
    </location>
</feature>
<dbReference type="GO" id="GO:0016020">
    <property type="term" value="C:membrane"/>
    <property type="evidence" value="ECO:0007669"/>
    <property type="project" value="InterPro"/>
</dbReference>
<feature type="transmembrane region" description="Helical" evidence="2">
    <location>
        <begin position="208"/>
        <end position="228"/>
    </location>
</feature>
<dbReference type="InterPro" id="IPR037185">
    <property type="entry name" value="EmrE-like"/>
</dbReference>
<feature type="transmembrane region" description="Helical" evidence="2">
    <location>
        <begin position="149"/>
        <end position="166"/>
    </location>
</feature>
<organism evidence="4 5">
    <name type="scientific">Hydrogenispora ethanolica</name>
    <dbReference type="NCBI Taxonomy" id="1082276"/>
    <lineage>
        <taxon>Bacteria</taxon>
        <taxon>Bacillati</taxon>
        <taxon>Bacillota</taxon>
        <taxon>Hydrogenispora</taxon>
    </lineage>
</organism>
<protein>
    <submittedName>
        <fullName evidence="4">RarD protein</fullName>
    </submittedName>
</protein>
<accession>A0A4R1SC72</accession>
<keyword evidence="2" id="KW-0472">Membrane</keyword>
<dbReference type="OrthoDB" id="9814238at2"/>
<evidence type="ECO:0000313" key="5">
    <source>
        <dbReference type="Proteomes" id="UP000295008"/>
    </source>
</evidence>
<name>A0A4R1SC72_HYDET</name>
<dbReference type="Proteomes" id="UP000295008">
    <property type="component" value="Unassembled WGS sequence"/>
</dbReference>
<comment type="caution">
    <text evidence="4">The sequence shown here is derived from an EMBL/GenBank/DDBJ whole genome shotgun (WGS) entry which is preliminary data.</text>
</comment>
<feature type="transmembrane region" description="Helical" evidence="2">
    <location>
        <begin position="173"/>
        <end position="196"/>
    </location>
</feature>
<keyword evidence="2" id="KW-0812">Transmembrane</keyword>
<dbReference type="AlphaFoldDB" id="A0A4R1SC72"/>
<feature type="domain" description="EamA" evidence="3">
    <location>
        <begin position="148"/>
        <end position="279"/>
    </location>
</feature>
<dbReference type="SUPFAM" id="SSF103481">
    <property type="entry name" value="Multidrug resistance efflux transporter EmrE"/>
    <property type="match status" value="2"/>
</dbReference>
<feature type="transmembrane region" description="Helical" evidence="2">
    <location>
        <begin position="118"/>
        <end position="137"/>
    </location>
</feature>
<dbReference type="Pfam" id="PF00892">
    <property type="entry name" value="EamA"/>
    <property type="match status" value="2"/>
</dbReference>
<dbReference type="EMBL" id="SLUN01000001">
    <property type="protein sequence ID" value="TCL77039.1"/>
    <property type="molecule type" value="Genomic_DNA"/>
</dbReference>
<evidence type="ECO:0000256" key="2">
    <source>
        <dbReference type="SAM" id="Phobius"/>
    </source>
</evidence>
<dbReference type="PANTHER" id="PTHR22911:SF102">
    <property type="entry name" value="MEMBRANE PROTEIN"/>
    <property type="match status" value="1"/>
</dbReference>
<keyword evidence="2" id="KW-1133">Transmembrane helix</keyword>
<reference evidence="4 5" key="1">
    <citation type="submission" date="2019-03" db="EMBL/GenBank/DDBJ databases">
        <title>Genomic Encyclopedia of Type Strains, Phase IV (KMG-IV): sequencing the most valuable type-strain genomes for metagenomic binning, comparative biology and taxonomic classification.</title>
        <authorList>
            <person name="Goeker M."/>
        </authorList>
    </citation>
    <scope>NUCLEOTIDE SEQUENCE [LARGE SCALE GENOMIC DNA]</scope>
    <source>
        <strain evidence="4 5">LX-B</strain>
    </source>
</reference>
<gene>
    <name evidence="4" type="ORF">EDC14_1001324</name>
</gene>
<comment type="similarity">
    <text evidence="1">Belongs to the EamA transporter family.</text>
</comment>
<feature type="transmembrane region" description="Helical" evidence="2">
    <location>
        <begin position="7"/>
        <end position="25"/>
    </location>
</feature>
<sequence length="299" mass="31478">MGARLKIIAAMLIWGSMGLLVRNIPLSSGEIALVRGGIGVFFLVTVSFLMKTPLARRELIHNQPVLLASGIALGVNWILLFEAYQHTTIANATLSYYLAPVIITVLSRLVLKEKLTVIKGICILAALTGLALVAGVFTAAPPTAGHNLGILYGVAAAVAYAGFTLLNKFLKGLTSLAATIAQLGVAALVLLPYTLFTGDATAVIAGRTVLLLIILGIIHTGMAFWLFFSAVKDLKAQTVAVFSYIDPVTAIILSACLLDEKMGPVQILGACLILGSTLLSEICGSFNLRVVAHKPVKTV</sequence>
<dbReference type="InterPro" id="IPR000620">
    <property type="entry name" value="EamA_dom"/>
</dbReference>
<evidence type="ECO:0000313" key="4">
    <source>
        <dbReference type="EMBL" id="TCL77039.1"/>
    </source>
</evidence>
<proteinExistence type="inferred from homology"/>
<feature type="transmembrane region" description="Helical" evidence="2">
    <location>
        <begin position="31"/>
        <end position="50"/>
    </location>
</feature>
<keyword evidence="5" id="KW-1185">Reference proteome</keyword>
<dbReference type="PANTHER" id="PTHR22911">
    <property type="entry name" value="ACYL-MALONYL CONDENSING ENZYME-RELATED"/>
    <property type="match status" value="1"/>
</dbReference>